<feature type="region of interest" description="Disordered" evidence="2">
    <location>
        <begin position="271"/>
        <end position="370"/>
    </location>
</feature>
<feature type="compositionally biased region" description="Basic and acidic residues" evidence="2">
    <location>
        <begin position="339"/>
        <end position="351"/>
    </location>
</feature>
<feature type="compositionally biased region" description="Acidic residues" evidence="2">
    <location>
        <begin position="277"/>
        <end position="286"/>
    </location>
</feature>
<proteinExistence type="predicted"/>
<feature type="compositionally biased region" description="Acidic residues" evidence="2">
    <location>
        <begin position="136"/>
        <end position="181"/>
    </location>
</feature>
<sequence>MYTPPEDGVAEEIFEEQLFDNDDYIEEIHDAISPPIHIQSSNHVEATDDQEIAETIDLKDSPRDGHSTEESVEEHQEVIEKKENEDVLEDIIIVEEEKEDLEKDDEDDEDEEETKQDEQDKREEKKEKKEEKEMKQEEEDDEESEEEEEEEEDQEDSDEEESDDESEEESESEEEEEEVDDTTPKAPTIEHEVSREMRIERREHSVTGEPARNTASPLISHRLQENAKRSELFTLPRTETTAPLMVKKSLTQADIQKITLQSAMAALLPLNRLESPDSSDVEDEVEDKPLDRLPPPRSKIVPRDISPSKIPTFTRTLPTLQQAQNRRPRPSYSSEEDDMSKPRAKQEKKNAPMEGTRQIMGPIGSDDLRRYHDMIKERDKEIERLRIEIRQDKAIKTMDHQKGDLPRMLKETMEELRVYKEKTREMREQHAQDQKLLKATHEEMVDLRRKLIIQDEAIRQKKIDPAKIQTKKDKREHTMDYLTKKLKEKEKDEKKRNKIIQDLRDENTRLKADVVRSLEAYSKQSVKISEPTTRIRPPAEPQRTDPLPAVIQKSEAVQPPASTQSLPPLPKRIEKPVVKPMEERKTIDVAETQKSNQNLRVYTEIQVAALTPNPMPAESTSQVVNTSSGASFKFSFINPNNANTVNKGPARPDLLNPFKKLTESTTTPLLPANDTKTQGNSFTAQKPTSFLPSITSGGDNSKPSWLGGKPEQNDPMKPPGFTFKRPERHKFL</sequence>
<evidence type="ECO:0000256" key="2">
    <source>
        <dbReference type="SAM" id="MobiDB-lite"/>
    </source>
</evidence>
<feature type="compositionally biased region" description="Polar residues" evidence="2">
    <location>
        <begin position="309"/>
        <end position="325"/>
    </location>
</feature>
<name>A0A2P6N4S4_9EUKA</name>
<feature type="compositionally biased region" description="Basic and acidic residues" evidence="2">
    <location>
        <begin position="56"/>
        <end position="85"/>
    </location>
</feature>
<organism evidence="3 4">
    <name type="scientific">Planoprotostelium fungivorum</name>
    <dbReference type="NCBI Taxonomy" id="1890364"/>
    <lineage>
        <taxon>Eukaryota</taxon>
        <taxon>Amoebozoa</taxon>
        <taxon>Evosea</taxon>
        <taxon>Variosea</taxon>
        <taxon>Cavosteliida</taxon>
        <taxon>Cavosteliaceae</taxon>
        <taxon>Planoprotostelium</taxon>
    </lineage>
</organism>
<feature type="region of interest" description="Disordered" evidence="2">
    <location>
        <begin position="665"/>
        <end position="732"/>
    </location>
</feature>
<evidence type="ECO:0000256" key="1">
    <source>
        <dbReference type="SAM" id="Coils"/>
    </source>
</evidence>
<dbReference type="AlphaFoldDB" id="A0A2P6N4S4"/>
<gene>
    <name evidence="3" type="ORF">PROFUN_13272</name>
</gene>
<comment type="caution">
    <text evidence="3">The sequence shown here is derived from an EMBL/GenBank/DDBJ whole genome shotgun (WGS) entry which is preliminary data.</text>
</comment>
<feature type="compositionally biased region" description="Basic and acidic residues" evidence="2">
    <location>
        <begin position="116"/>
        <end position="135"/>
    </location>
</feature>
<feature type="compositionally biased region" description="Polar residues" evidence="2">
    <location>
        <begin position="665"/>
        <end position="703"/>
    </location>
</feature>
<dbReference type="EMBL" id="MDYQ01000203">
    <property type="protein sequence ID" value="PRP78960.1"/>
    <property type="molecule type" value="Genomic_DNA"/>
</dbReference>
<dbReference type="InParanoid" id="A0A2P6N4S4"/>
<feature type="compositionally biased region" description="Acidic residues" evidence="2">
    <location>
        <begin position="86"/>
        <end position="115"/>
    </location>
</feature>
<keyword evidence="1" id="KW-0175">Coiled coil</keyword>
<feature type="compositionally biased region" description="Basic and acidic residues" evidence="2">
    <location>
        <begin position="188"/>
        <end position="206"/>
    </location>
</feature>
<feature type="region of interest" description="Disordered" evidence="2">
    <location>
        <begin position="56"/>
        <end position="235"/>
    </location>
</feature>
<reference evidence="3 4" key="1">
    <citation type="journal article" date="2018" name="Genome Biol. Evol.">
        <title>Multiple Roots of Fruiting Body Formation in Amoebozoa.</title>
        <authorList>
            <person name="Hillmann F."/>
            <person name="Forbes G."/>
            <person name="Novohradska S."/>
            <person name="Ferling I."/>
            <person name="Riege K."/>
            <person name="Groth M."/>
            <person name="Westermann M."/>
            <person name="Marz M."/>
            <person name="Spaller T."/>
            <person name="Winckler T."/>
            <person name="Schaap P."/>
            <person name="Glockner G."/>
        </authorList>
    </citation>
    <scope>NUCLEOTIDE SEQUENCE [LARGE SCALE GENOMIC DNA]</scope>
    <source>
        <strain evidence="3 4">Jena</strain>
    </source>
</reference>
<keyword evidence="4" id="KW-1185">Reference proteome</keyword>
<evidence type="ECO:0000313" key="4">
    <source>
        <dbReference type="Proteomes" id="UP000241769"/>
    </source>
</evidence>
<feature type="compositionally biased region" description="Basic and acidic residues" evidence="2">
    <location>
        <begin position="222"/>
        <end position="231"/>
    </location>
</feature>
<dbReference type="Proteomes" id="UP000241769">
    <property type="component" value="Unassembled WGS sequence"/>
</dbReference>
<evidence type="ECO:0000313" key="3">
    <source>
        <dbReference type="EMBL" id="PRP78960.1"/>
    </source>
</evidence>
<protein>
    <submittedName>
        <fullName evidence="3">Uncharacterized protein</fullName>
    </submittedName>
</protein>
<feature type="coiled-coil region" evidence="1">
    <location>
        <begin position="486"/>
        <end position="520"/>
    </location>
</feature>
<accession>A0A2P6N4S4</accession>